<gene>
    <name evidence="2" type="ORF">V474_23325</name>
</gene>
<sequence length="169" mass="18581">MKGIAHVAALVASAFSSFLSVSSVAAEDKHWTTWQNARFAFSICYPADVFPDTRESAQGHAVAMESDDSAQLIAAGIDYTAATLAEPIRLEKERLTHIALVGTGRDLTNGDTWFVVSGTRVDQVLYTKAIRSGDRLIAFRFRYPESLTTKYAPIVERISECLQASRDPH</sequence>
<comment type="caution">
    <text evidence="2">The sequence shown here is derived from an EMBL/GenBank/DDBJ whole genome shotgun (WGS) entry which is preliminary data.</text>
</comment>
<evidence type="ECO:0000313" key="3">
    <source>
        <dbReference type="Proteomes" id="UP000052268"/>
    </source>
</evidence>
<keyword evidence="1" id="KW-0732">Signal</keyword>
<feature type="chain" id="PRO_5005291458" description="DUF1795 domain-containing protein" evidence="1">
    <location>
        <begin position="26"/>
        <end position="169"/>
    </location>
</feature>
<reference evidence="2 3" key="1">
    <citation type="journal article" date="2015" name="G3 (Bethesda)">
        <title>Insights into Ongoing Evolution of the Hexachlorocyclohexane Catabolic Pathway from Comparative Genomics of Ten Sphingomonadaceae Strains.</title>
        <authorList>
            <person name="Pearce S.L."/>
            <person name="Oakeshott J.G."/>
            <person name="Pandey G."/>
        </authorList>
    </citation>
    <scope>NUCLEOTIDE SEQUENCE [LARGE SCALE GENOMIC DNA]</scope>
    <source>
        <strain evidence="2 3">LL02</strain>
    </source>
</reference>
<dbReference type="PATRIC" id="fig|1114963.3.peg.3509"/>
<feature type="signal peptide" evidence="1">
    <location>
        <begin position="1"/>
        <end position="25"/>
    </location>
</feature>
<keyword evidence="3" id="KW-1185">Reference proteome</keyword>
<proteinExistence type="predicted"/>
<accession>A0A0J7XMJ8</accession>
<evidence type="ECO:0000256" key="1">
    <source>
        <dbReference type="SAM" id="SignalP"/>
    </source>
</evidence>
<organism evidence="2 3">
    <name type="scientific">Novosphingobium barchaimii LL02</name>
    <dbReference type="NCBI Taxonomy" id="1114963"/>
    <lineage>
        <taxon>Bacteria</taxon>
        <taxon>Pseudomonadati</taxon>
        <taxon>Pseudomonadota</taxon>
        <taxon>Alphaproteobacteria</taxon>
        <taxon>Sphingomonadales</taxon>
        <taxon>Sphingomonadaceae</taxon>
        <taxon>Novosphingobium</taxon>
    </lineage>
</organism>
<evidence type="ECO:0000313" key="2">
    <source>
        <dbReference type="EMBL" id="KMS52912.1"/>
    </source>
</evidence>
<name>A0A0J7XMJ8_9SPHN</name>
<evidence type="ECO:0008006" key="4">
    <source>
        <dbReference type="Google" id="ProtNLM"/>
    </source>
</evidence>
<dbReference type="RefSeq" id="WP_059152600.1">
    <property type="nucleotide sequence ID" value="NZ_KQ130456.1"/>
</dbReference>
<dbReference type="AlphaFoldDB" id="A0A0J7XMJ8"/>
<dbReference type="Proteomes" id="UP000052268">
    <property type="component" value="Unassembled WGS sequence"/>
</dbReference>
<dbReference type="EMBL" id="JACU01000008">
    <property type="protein sequence ID" value="KMS52912.1"/>
    <property type="molecule type" value="Genomic_DNA"/>
</dbReference>
<protein>
    <recommendedName>
        <fullName evidence="4">DUF1795 domain-containing protein</fullName>
    </recommendedName>
</protein>
<dbReference type="OrthoDB" id="996425at2"/>